<evidence type="ECO:0000313" key="3">
    <source>
        <dbReference type="Proteomes" id="UP000591929"/>
    </source>
</evidence>
<dbReference type="AlphaFoldDB" id="A0A841YA38"/>
<name>A0A841YA38_9LIST</name>
<protein>
    <recommendedName>
        <fullName evidence="4">DUF4811 domain-containing protein</fullName>
    </recommendedName>
</protein>
<keyword evidence="1" id="KW-0472">Membrane</keyword>
<dbReference type="RefSeq" id="WP_185378189.1">
    <property type="nucleotide sequence ID" value="NZ_JAARPL010000018.1"/>
</dbReference>
<comment type="caution">
    <text evidence="2">The sequence shown here is derived from an EMBL/GenBank/DDBJ whole genome shotgun (WGS) entry which is preliminary data.</text>
</comment>
<feature type="transmembrane region" description="Helical" evidence="1">
    <location>
        <begin position="29"/>
        <end position="49"/>
    </location>
</feature>
<dbReference type="EMBL" id="JAARPL010000018">
    <property type="protein sequence ID" value="MBC1373796.1"/>
    <property type="molecule type" value="Genomic_DNA"/>
</dbReference>
<organism evidence="2 3">
    <name type="scientific">Listeria booriae</name>
    <dbReference type="NCBI Taxonomy" id="1552123"/>
    <lineage>
        <taxon>Bacteria</taxon>
        <taxon>Bacillati</taxon>
        <taxon>Bacillota</taxon>
        <taxon>Bacilli</taxon>
        <taxon>Bacillales</taxon>
        <taxon>Listeriaceae</taxon>
        <taxon>Listeria</taxon>
    </lineage>
</organism>
<evidence type="ECO:0008006" key="4">
    <source>
        <dbReference type="Google" id="ProtNLM"/>
    </source>
</evidence>
<dbReference type="Proteomes" id="UP000591929">
    <property type="component" value="Unassembled WGS sequence"/>
</dbReference>
<proteinExistence type="predicted"/>
<evidence type="ECO:0000313" key="2">
    <source>
        <dbReference type="EMBL" id="MBC1373796.1"/>
    </source>
</evidence>
<sequence>MSILFSFILVVSVVLVLFSDFTLEKMAKGILVMFVLSVAFLATIAFQVMEIKKEARHDLEASQSREWQIKEKGDLASLGTAKDNVMNGAFFLGIGQISSKQEPYYAFAKQTKRGLQVKRTDEEFRDIAFSDIYIQEKVTESPHYVLEVYTYSDKRVEDVLASPYHDEKERLTFVVPEKTVKRDFNVDAAN</sequence>
<evidence type="ECO:0000256" key="1">
    <source>
        <dbReference type="SAM" id="Phobius"/>
    </source>
</evidence>
<gene>
    <name evidence="2" type="ORF">HB847_15700</name>
</gene>
<keyword evidence="1" id="KW-1133">Transmembrane helix</keyword>
<keyword evidence="1" id="KW-0812">Transmembrane</keyword>
<accession>A0A841YA38</accession>
<reference evidence="2 3" key="1">
    <citation type="submission" date="2020-03" db="EMBL/GenBank/DDBJ databases">
        <title>Soil Listeria distribution.</title>
        <authorList>
            <person name="Liao J."/>
            <person name="Wiedmann M."/>
        </authorList>
    </citation>
    <scope>NUCLEOTIDE SEQUENCE [LARGE SCALE GENOMIC DNA]</scope>
    <source>
        <strain evidence="2 3">FSL L7-1681</strain>
    </source>
</reference>